<feature type="transmembrane region" description="Helical" evidence="1">
    <location>
        <begin position="73"/>
        <end position="91"/>
    </location>
</feature>
<name>A0ABP9M1M1_9FLAO</name>
<organism evidence="2 3">
    <name type="scientific">Chryseobacterium ginsengisoli</name>
    <dbReference type="NCBI Taxonomy" id="363853"/>
    <lineage>
        <taxon>Bacteria</taxon>
        <taxon>Pseudomonadati</taxon>
        <taxon>Bacteroidota</taxon>
        <taxon>Flavobacteriia</taxon>
        <taxon>Flavobacteriales</taxon>
        <taxon>Weeksellaceae</taxon>
        <taxon>Chryseobacterium group</taxon>
        <taxon>Chryseobacterium</taxon>
    </lineage>
</organism>
<evidence type="ECO:0000313" key="3">
    <source>
        <dbReference type="Proteomes" id="UP001500353"/>
    </source>
</evidence>
<keyword evidence="1" id="KW-0472">Membrane</keyword>
<feature type="transmembrane region" description="Helical" evidence="1">
    <location>
        <begin position="34"/>
        <end position="53"/>
    </location>
</feature>
<sequence length="201" mass="23403">MIMKTIPYILIAIRFILAPIIISLAYFKGEESRFLILSLMYFGLLTDIFDGIIARKVGISSEKLRRLDSQTDLIFWLSLGFAVYFLNPELIKHEWKGIVLIFVMEALCYVVSIWKFGKETCTHAFLSKMWGLSLLIAFTYLIGFQRAGWAFYLTVILGFISHIDVILIVLILPKWQYDVPSSYHAWKIRNGKKRKKSIFFN</sequence>
<gene>
    <name evidence="2" type="ORF">GCM10023210_08720</name>
</gene>
<dbReference type="Gene3D" id="1.20.120.1760">
    <property type="match status" value="1"/>
</dbReference>
<accession>A0ABP9M1M1</accession>
<feature type="transmembrane region" description="Helical" evidence="1">
    <location>
        <begin position="123"/>
        <end position="142"/>
    </location>
</feature>
<dbReference type="InterPro" id="IPR000462">
    <property type="entry name" value="CDP-OH_P_trans"/>
</dbReference>
<feature type="transmembrane region" description="Helical" evidence="1">
    <location>
        <begin position="6"/>
        <end position="27"/>
    </location>
</feature>
<feature type="transmembrane region" description="Helical" evidence="1">
    <location>
        <begin position="98"/>
        <end position="117"/>
    </location>
</feature>
<evidence type="ECO:0000313" key="2">
    <source>
        <dbReference type="EMBL" id="GAA5086632.1"/>
    </source>
</evidence>
<evidence type="ECO:0008006" key="4">
    <source>
        <dbReference type="Google" id="ProtNLM"/>
    </source>
</evidence>
<evidence type="ECO:0000256" key="1">
    <source>
        <dbReference type="SAM" id="Phobius"/>
    </source>
</evidence>
<feature type="transmembrane region" description="Helical" evidence="1">
    <location>
        <begin position="149"/>
        <end position="172"/>
    </location>
</feature>
<reference evidence="3" key="1">
    <citation type="journal article" date="2019" name="Int. J. Syst. Evol. Microbiol.">
        <title>The Global Catalogue of Microorganisms (GCM) 10K type strain sequencing project: providing services to taxonomists for standard genome sequencing and annotation.</title>
        <authorList>
            <consortium name="The Broad Institute Genomics Platform"/>
            <consortium name="The Broad Institute Genome Sequencing Center for Infectious Disease"/>
            <person name="Wu L."/>
            <person name="Ma J."/>
        </authorList>
    </citation>
    <scope>NUCLEOTIDE SEQUENCE [LARGE SCALE GENOMIC DNA]</scope>
    <source>
        <strain evidence="3">JCM 18019</strain>
    </source>
</reference>
<dbReference type="Proteomes" id="UP001500353">
    <property type="component" value="Unassembled WGS sequence"/>
</dbReference>
<dbReference type="Pfam" id="PF01066">
    <property type="entry name" value="CDP-OH_P_transf"/>
    <property type="match status" value="1"/>
</dbReference>
<proteinExistence type="predicted"/>
<protein>
    <recommendedName>
        <fullName evidence="4">CDP-alcohol phosphatidyltransferase</fullName>
    </recommendedName>
</protein>
<dbReference type="InterPro" id="IPR043130">
    <property type="entry name" value="CDP-OH_PTrfase_TM_dom"/>
</dbReference>
<keyword evidence="1" id="KW-0812">Transmembrane</keyword>
<keyword evidence="3" id="KW-1185">Reference proteome</keyword>
<comment type="caution">
    <text evidence="2">The sequence shown here is derived from an EMBL/GenBank/DDBJ whole genome shotgun (WGS) entry which is preliminary data.</text>
</comment>
<keyword evidence="1" id="KW-1133">Transmembrane helix</keyword>
<dbReference type="EMBL" id="BAABHX010000001">
    <property type="protein sequence ID" value="GAA5086632.1"/>
    <property type="molecule type" value="Genomic_DNA"/>
</dbReference>